<feature type="domain" description="PpiC" evidence="8">
    <location>
        <begin position="703"/>
        <end position="810"/>
    </location>
</feature>
<proteinExistence type="inferred from homology"/>
<keyword evidence="2 7" id="KW-0732">Signal</keyword>
<evidence type="ECO:0000256" key="3">
    <source>
        <dbReference type="ARBA" id="ARBA00023002"/>
    </source>
</evidence>
<feature type="domain" description="Thioredoxin" evidence="9">
    <location>
        <begin position="269"/>
        <end position="454"/>
    </location>
</feature>
<dbReference type="InterPro" id="IPR046357">
    <property type="entry name" value="PPIase_dom_sf"/>
</dbReference>
<evidence type="ECO:0000256" key="2">
    <source>
        <dbReference type="ARBA" id="ARBA00022729"/>
    </source>
</evidence>
<evidence type="ECO:0000256" key="5">
    <source>
        <dbReference type="ARBA" id="ARBA00023284"/>
    </source>
</evidence>
<dbReference type="InterPro" id="IPR011767">
    <property type="entry name" value="GLR_AS"/>
</dbReference>
<dbReference type="PROSITE" id="PS50198">
    <property type="entry name" value="PPIC_PPIASE_2"/>
    <property type="match status" value="1"/>
</dbReference>
<feature type="chain" id="PRO_5026881802" evidence="7">
    <location>
        <begin position="25"/>
        <end position="810"/>
    </location>
</feature>
<accession>A0A6N7PNX7</accession>
<dbReference type="InterPro" id="IPR000297">
    <property type="entry name" value="PPIase_PpiC"/>
</dbReference>
<dbReference type="SUPFAM" id="SSF54534">
    <property type="entry name" value="FKBP-like"/>
    <property type="match status" value="1"/>
</dbReference>
<dbReference type="Proteomes" id="UP000440224">
    <property type="component" value="Unassembled WGS sequence"/>
</dbReference>
<evidence type="ECO:0000259" key="9">
    <source>
        <dbReference type="PROSITE" id="PS51352"/>
    </source>
</evidence>
<dbReference type="PANTHER" id="PTHR13887:SF14">
    <property type="entry name" value="DISULFIDE BOND FORMATION PROTEIN D"/>
    <property type="match status" value="1"/>
</dbReference>
<evidence type="ECO:0000259" key="8">
    <source>
        <dbReference type="PROSITE" id="PS50198"/>
    </source>
</evidence>
<dbReference type="AlphaFoldDB" id="A0A6N7PNX7"/>
<evidence type="ECO:0000256" key="1">
    <source>
        <dbReference type="ARBA" id="ARBA00005791"/>
    </source>
</evidence>
<keyword evidence="6" id="KW-0697">Rotamase</keyword>
<sequence>MKEFRGRRSTTYLLLASVLLGACAPPPATSPAVADRQDEPAGGVLVALPPAEGAAEGAGERAAAFAEPGTAVPVAQDDPSWGDPLAPVTLVLWGDYQCPFTARLMANLPTLQEKYGPAKLRIVWKHNPLPFHKNARPAHIAAETVLRLGGVNSFWRFHALAFANQRDLTPDAFTAWAAQSGVDPSAFEVAFTRQHFADAIDDDLALGKRVGVTGTPASFVNGVFVAGAQPIDKFQAVIDAQLAEAAALRRQGVPPQRIYAELSERNHKTPPPKPAPPLDTTVWKVPVDGSPVRGSPTALVTLVMFGDLECPFCKRAVPTITELEAKYGDKLRVVFKHNPLPMHPRAEAAAEFAIEAGAQKGEATFWKAHQALYDNQDKLEDTDLEDLARALGLDTKRVMKAIATKKHAARIQRDQDLAAEIQASGTPHFFVNGRRLAGAQPRERFEALIDEEIKKARQLFVEGTPAAKVYETLQKDAKAGVTMERILAPAPTKDNPGKGAPPGAAITVQMFADFQCPFCRRVQSEVDRLIAAYPGKVRVVWRHLPLSFHPHAQMAAEAAVEAFRQKGEAGFWAFSAKLWEAQSQGLDRAVIEQMAAEVGLDVPKLSAALDTRAHWKVVQADVELAGRLKISGTPGFVINDYFLSGAQPLHAFQRYVNKALKRELIAPDLLKADARQPVALVATVPPPFGTSPSSAPAPGAVAQVRLGAKHLLVMYAGSMRAPAHITRTRDEAIARAEEARKRVLGGAKFEDVVAQYSDEPGAAKRGGDLGTFPPGAMVKPFQDTVEALNVGQMSGVVETAFGFHIIVRTQ</sequence>
<keyword evidence="3" id="KW-0560">Oxidoreductase</keyword>
<evidence type="ECO:0000256" key="6">
    <source>
        <dbReference type="PROSITE-ProRule" id="PRU00278"/>
    </source>
</evidence>
<evidence type="ECO:0000256" key="4">
    <source>
        <dbReference type="ARBA" id="ARBA00023157"/>
    </source>
</evidence>
<evidence type="ECO:0000313" key="10">
    <source>
        <dbReference type="EMBL" id="MRG93639.1"/>
    </source>
</evidence>
<feature type="signal peptide" evidence="7">
    <location>
        <begin position="1"/>
        <end position="24"/>
    </location>
</feature>
<keyword evidence="4" id="KW-1015">Disulfide bond</keyword>
<dbReference type="PROSITE" id="PS00195">
    <property type="entry name" value="GLUTAREDOXIN_1"/>
    <property type="match status" value="1"/>
</dbReference>
<dbReference type="PROSITE" id="PS51257">
    <property type="entry name" value="PROKAR_LIPOPROTEIN"/>
    <property type="match status" value="1"/>
</dbReference>
<dbReference type="InterPro" id="IPR013766">
    <property type="entry name" value="Thioredoxin_domain"/>
</dbReference>
<name>A0A6N7PNX7_9BACT</name>
<dbReference type="Pfam" id="PF13462">
    <property type="entry name" value="Thioredoxin_4"/>
    <property type="match status" value="2"/>
</dbReference>
<feature type="domain" description="Thioredoxin" evidence="9">
    <location>
        <begin position="56"/>
        <end position="243"/>
    </location>
</feature>
<comment type="similarity">
    <text evidence="1">Belongs to the thioredoxin family. DsbA subfamily.</text>
</comment>
<feature type="domain" description="Thioredoxin" evidence="9">
    <location>
        <begin position="460"/>
        <end position="661"/>
    </location>
</feature>
<dbReference type="InterPro" id="IPR001853">
    <property type="entry name" value="DSBA-like_thioredoxin_dom"/>
</dbReference>
<dbReference type="SUPFAM" id="SSF52833">
    <property type="entry name" value="Thioredoxin-like"/>
    <property type="match status" value="3"/>
</dbReference>
<dbReference type="Pfam" id="PF01323">
    <property type="entry name" value="DSBA"/>
    <property type="match status" value="1"/>
</dbReference>
<dbReference type="InterPro" id="IPR036249">
    <property type="entry name" value="Thioredoxin-like_sf"/>
</dbReference>
<keyword evidence="11" id="KW-1185">Reference proteome</keyword>
<gene>
    <name evidence="10" type="ORF">GF068_17230</name>
</gene>
<organism evidence="10 11">
    <name type="scientific">Polyangium spumosum</name>
    <dbReference type="NCBI Taxonomy" id="889282"/>
    <lineage>
        <taxon>Bacteria</taxon>
        <taxon>Pseudomonadati</taxon>
        <taxon>Myxococcota</taxon>
        <taxon>Polyangia</taxon>
        <taxon>Polyangiales</taxon>
        <taxon>Polyangiaceae</taxon>
        <taxon>Polyangium</taxon>
    </lineage>
</organism>
<reference evidence="10 11" key="1">
    <citation type="submission" date="2019-10" db="EMBL/GenBank/DDBJ databases">
        <title>A soil myxobacterium in the family Polyangiaceae.</title>
        <authorList>
            <person name="Li Y."/>
            <person name="Wang J."/>
        </authorList>
    </citation>
    <scope>NUCLEOTIDE SEQUENCE [LARGE SCALE GENOMIC DNA]</scope>
    <source>
        <strain evidence="10 11">DSM 14734</strain>
    </source>
</reference>
<dbReference type="Gene3D" id="3.10.50.40">
    <property type="match status" value="1"/>
</dbReference>
<comment type="caution">
    <text evidence="10">The sequence shown here is derived from an EMBL/GenBank/DDBJ whole genome shotgun (WGS) entry which is preliminary data.</text>
</comment>
<dbReference type="PROSITE" id="PS51352">
    <property type="entry name" value="THIOREDOXIN_2"/>
    <property type="match status" value="3"/>
</dbReference>
<dbReference type="EMBL" id="WJIE01000004">
    <property type="protein sequence ID" value="MRG93639.1"/>
    <property type="molecule type" value="Genomic_DNA"/>
</dbReference>
<dbReference type="OrthoDB" id="9784686at2"/>
<dbReference type="RefSeq" id="WP_153820449.1">
    <property type="nucleotide sequence ID" value="NZ_WJIE01000004.1"/>
</dbReference>
<dbReference type="GO" id="GO:0016491">
    <property type="term" value="F:oxidoreductase activity"/>
    <property type="evidence" value="ECO:0007669"/>
    <property type="project" value="UniProtKB-KW"/>
</dbReference>
<dbReference type="InterPro" id="IPR012336">
    <property type="entry name" value="Thioredoxin-like_fold"/>
</dbReference>
<keyword evidence="5" id="KW-0676">Redox-active center</keyword>
<dbReference type="PANTHER" id="PTHR13887">
    <property type="entry name" value="GLUTATHIONE S-TRANSFERASE KAPPA"/>
    <property type="match status" value="1"/>
</dbReference>
<evidence type="ECO:0000313" key="11">
    <source>
        <dbReference type="Proteomes" id="UP000440224"/>
    </source>
</evidence>
<keyword evidence="6" id="KW-0413">Isomerase</keyword>
<dbReference type="GO" id="GO:0003755">
    <property type="term" value="F:peptidyl-prolyl cis-trans isomerase activity"/>
    <property type="evidence" value="ECO:0007669"/>
    <property type="project" value="UniProtKB-KW"/>
</dbReference>
<dbReference type="Pfam" id="PF13616">
    <property type="entry name" value="Rotamase_3"/>
    <property type="match status" value="1"/>
</dbReference>
<evidence type="ECO:0000256" key="7">
    <source>
        <dbReference type="SAM" id="SignalP"/>
    </source>
</evidence>
<dbReference type="Gene3D" id="3.40.30.10">
    <property type="entry name" value="Glutaredoxin"/>
    <property type="match status" value="3"/>
</dbReference>
<protein>
    <submittedName>
        <fullName evidence="10">Thioredoxin domain-containing protein</fullName>
    </submittedName>
</protein>